<dbReference type="PANTHER" id="PTHR48047">
    <property type="entry name" value="GLYCOSYLTRANSFERASE"/>
    <property type="match status" value="1"/>
</dbReference>
<reference evidence="3 4" key="1">
    <citation type="journal article" date="2020" name="Nat. Food">
        <title>A phased Vanilla planifolia genome enables genetic improvement of flavour and production.</title>
        <authorList>
            <person name="Hasing T."/>
            <person name="Tang H."/>
            <person name="Brym M."/>
            <person name="Khazi F."/>
            <person name="Huang T."/>
            <person name="Chambers A.H."/>
        </authorList>
    </citation>
    <scope>NUCLEOTIDE SEQUENCE [LARGE SCALE GENOMIC DNA]</scope>
    <source>
        <tissue evidence="3">Leaf</tissue>
    </source>
</reference>
<name>A0A835Q7M8_VANPL</name>
<proteinExistence type="inferred from homology"/>
<dbReference type="FunFam" id="3.40.50.2000:FF:000056">
    <property type="entry name" value="Glycosyltransferase"/>
    <property type="match status" value="1"/>
</dbReference>
<gene>
    <name evidence="3" type="ORF">HPP92_019840</name>
</gene>
<dbReference type="PANTHER" id="PTHR48047:SF19">
    <property type="entry name" value="GLYCOSYLTRANSFERASE"/>
    <property type="match status" value="1"/>
</dbReference>
<comment type="similarity">
    <text evidence="1">Belongs to the UDP-glycosyltransferase family.</text>
</comment>
<dbReference type="Pfam" id="PF00201">
    <property type="entry name" value="UDPGT"/>
    <property type="match status" value="1"/>
</dbReference>
<comment type="caution">
    <text evidence="3">The sequence shown here is derived from an EMBL/GenBank/DDBJ whole genome shotgun (WGS) entry which is preliminary data.</text>
</comment>
<accession>A0A835Q7M8</accession>
<dbReference type="Proteomes" id="UP000639772">
    <property type="component" value="Chromosome 10"/>
</dbReference>
<dbReference type="Gene3D" id="3.40.50.2000">
    <property type="entry name" value="Glycogen Phosphorylase B"/>
    <property type="match status" value="2"/>
</dbReference>
<sequence length="470" mass="50740">MASSASDLHIFFLPLPAPGHTIPMVDLALLFANLGARSTVVATPYNASLILPSISSHPKVQILTVPSPYPSIPENITSHSIPDVSSEFFDVLCLLEPHFDQLLSLHRPDALVSDLFFPWSASLAVEHRIPRLIFHGSSYFFLNVTSSISLLKLLPVSDDDPFLVPGFPHRIEMRRSQMPDFLTSPPKYVNLIADSLKKSHGMVMNTFYELEPAHADAFRASGMRSWNVGPVSLCHRPTNSLLSRGGAASEPSTVDRIFPWLDSQEPGSVLYICFGSLAGFTAVQVGEIGKGLAAAGRPYLWVVRDGTAAVEVKIGEGRGKGLVISGWVPQVAILGHVAVGAFMTHCEWNSCTDGMAAGLPMITWPLAADQPFNERLLVDALGLGVGVGSLVNSWLKEKRTVVPAERLAAAVEGVMGGGEEAEARRRRAREMKEKAAAAVAHGGSSQFELARLVDELVGLKVARLEEEEAQ</sequence>
<dbReference type="GO" id="GO:0035251">
    <property type="term" value="F:UDP-glucosyltransferase activity"/>
    <property type="evidence" value="ECO:0007669"/>
    <property type="project" value="TreeGrafter"/>
</dbReference>
<dbReference type="SUPFAM" id="SSF53756">
    <property type="entry name" value="UDP-Glycosyltransferase/glycogen phosphorylase"/>
    <property type="match status" value="1"/>
</dbReference>
<dbReference type="AlphaFoldDB" id="A0A835Q7M8"/>
<evidence type="ECO:0000313" key="3">
    <source>
        <dbReference type="EMBL" id="KAG0465676.1"/>
    </source>
</evidence>
<keyword evidence="2" id="KW-0808">Transferase</keyword>
<protein>
    <recommendedName>
        <fullName evidence="5">Glycosyltransferase</fullName>
    </recommendedName>
</protein>
<evidence type="ECO:0000313" key="4">
    <source>
        <dbReference type="Proteomes" id="UP000639772"/>
    </source>
</evidence>
<dbReference type="CDD" id="cd03784">
    <property type="entry name" value="GT1_Gtf-like"/>
    <property type="match status" value="1"/>
</dbReference>
<dbReference type="OrthoDB" id="757249at2759"/>
<dbReference type="EMBL" id="JADCNM010000010">
    <property type="protein sequence ID" value="KAG0465676.1"/>
    <property type="molecule type" value="Genomic_DNA"/>
</dbReference>
<evidence type="ECO:0000256" key="2">
    <source>
        <dbReference type="ARBA" id="ARBA00022679"/>
    </source>
</evidence>
<evidence type="ECO:0008006" key="5">
    <source>
        <dbReference type="Google" id="ProtNLM"/>
    </source>
</evidence>
<dbReference type="InterPro" id="IPR002213">
    <property type="entry name" value="UDP_glucos_trans"/>
</dbReference>
<evidence type="ECO:0000256" key="1">
    <source>
        <dbReference type="ARBA" id="ARBA00009995"/>
    </source>
</evidence>
<organism evidence="3 4">
    <name type="scientific">Vanilla planifolia</name>
    <name type="common">Vanilla</name>
    <dbReference type="NCBI Taxonomy" id="51239"/>
    <lineage>
        <taxon>Eukaryota</taxon>
        <taxon>Viridiplantae</taxon>
        <taxon>Streptophyta</taxon>
        <taxon>Embryophyta</taxon>
        <taxon>Tracheophyta</taxon>
        <taxon>Spermatophyta</taxon>
        <taxon>Magnoliopsida</taxon>
        <taxon>Liliopsida</taxon>
        <taxon>Asparagales</taxon>
        <taxon>Orchidaceae</taxon>
        <taxon>Vanilloideae</taxon>
        <taxon>Vanilleae</taxon>
        <taxon>Vanilla</taxon>
    </lineage>
</organism>